<accession>A0A6G6J6P3</accession>
<evidence type="ECO:0000256" key="4">
    <source>
        <dbReference type="ARBA" id="ARBA00022989"/>
    </source>
</evidence>
<feature type="transmembrane region" description="Helical" evidence="6">
    <location>
        <begin position="46"/>
        <end position="68"/>
    </location>
</feature>
<gene>
    <name evidence="8" type="ORF">G5B91_31045</name>
    <name evidence="7" type="ORF">I5I61_02155</name>
</gene>
<organism evidence="8 9">
    <name type="scientific">Pseudomonas nitroreducens</name>
    <dbReference type="NCBI Taxonomy" id="46680"/>
    <lineage>
        <taxon>Bacteria</taxon>
        <taxon>Pseudomonadati</taxon>
        <taxon>Pseudomonadota</taxon>
        <taxon>Gammaproteobacteria</taxon>
        <taxon>Pseudomonadales</taxon>
        <taxon>Pseudomonadaceae</taxon>
        <taxon>Pseudomonas</taxon>
    </lineage>
</organism>
<feature type="transmembrane region" description="Helical" evidence="6">
    <location>
        <begin position="194"/>
        <end position="218"/>
    </location>
</feature>
<evidence type="ECO:0000256" key="1">
    <source>
        <dbReference type="ARBA" id="ARBA00004651"/>
    </source>
</evidence>
<dbReference type="AlphaFoldDB" id="A0A6G6J6P3"/>
<evidence type="ECO:0000256" key="3">
    <source>
        <dbReference type="ARBA" id="ARBA00022692"/>
    </source>
</evidence>
<evidence type="ECO:0000256" key="6">
    <source>
        <dbReference type="SAM" id="Phobius"/>
    </source>
</evidence>
<evidence type="ECO:0000256" key="2">
    <source>
        <dbReference type="ARBA" id="ARBA00022475"/>
    </source>
</evidence>
<feature type="transmembrane region" description="Helical" evidence="6">
    <location>
        <begin position="230"/>
        <end position="250"/>
    </location>
</feature>
<keyword evidence="10" id="KW-1185">Reference proteome</keyword>
<keyword evidence="3 6" id="KW-0812">Transmembrane</keyword>
<dbReference type="EMBL" id="CP049140">
    <property type="protein sequence ID" value="QIE91086.1"/>
    <property type="molecule type" value="Genomic_DNA"/>
</dbReference>
<feature type="transmembrane region" description="Helical" evidence="6">
    <location>
        <begin position="132"/>
        <end position="152"/>
    </location>
</feature>
<evidence type="ECO:0000313" key="7">
    <source>
        <dbReference type="EMBL" id="MBG6286239.1"/>
    </source>
</evidence>
<dbReference type="InterPro" id="IPR050833">
    <property type="entry name" value="Poly_Biosynth_Transport"/>
</dbReference>
<feature type="transmembrane region" description="Helical" evidence="6">
    <location>
        <begin position="385"/>
        <end position="404"/>
    </location>
</feature>
<dbReference type="GO" id="GO:0005886">
    <property type="term" value="C:plasma membrane"/>
    <property type="evidence" value="ECO:0007669"/>
    <property type="project" value="UniProtKB-SubCell"/>
</dbReference>
<dbReference type="EMBL" id="JADTFC010000003">
    <property type="protein sequence ID" value="MBG6286239.1"/>
    <property type="molecule type" value="Genomic_DNA"/>
</dbReference>
<dbReference type="Pfam" id="PF01943">
    <property type="entry name" value="Polysacc_synt"/>
    <property type="match status" value="1"/>
</dbReference>
<evidence type="ECO:0000313" key="8">
    <source>
        <dbReference type="EMBL" id="QIE91086.1"/>
    </source>
</evidence>
<dbReference type="RefSeq" id="WP_024762126.1">
    <property type="nucleotide sequence ID" value="NZ_CP049140.1"/>
</dbReference>
<comment type="subcellular location">
    <subcellularLocation>
        <location evidence="1">Cell membrane</location>
        <topology evidence="1">Multi-pass membrane protein</topology>
    </subcellularLocation>
</comment>
<reference evidence="8 9" key="1">
    <citation type="submission" date="2020-02" db="EMBL/GenBank/DDBJ databases">
        <title>Integrative conjugative elements (ICEs) and plasmids drive adaptation of Pseudomonas nitroreducens strain HBP1 to wastewater environment.</title>
        <authorList>
            <person name="Sentchilo V."/>
            <person name="Carraro N."/>
            <person name="Bertelli C."/>
            <person name="van der Meer J.R."/>
        </authorList>
    </citation>
    <scope>NUCLEOTIDE SEQUENCE [LARGE SCALE GENOMIC DNA]</scope>
    <source>
        <strain evidence="8 9">HBP1</strain>
    </source>
</reference>
<feature type="transmembrane region" description="Helical" evidence="6">
    <location>
        <begin position="270"/>
        <end position="289"/>
    </location>
</feature>
<proteinExistence type="predicted"/>
<sequence length="511" mass="55956">MRTARSLSMVRNTLLNYAGQAYAIVIGILIQPFYLGHLGAEAYGLIGFFAVLQTWLLLLDVGLSPALVRQVAHGRGARGRNVSGEGQDQARLLRSFELILLPLTAASTLAVFGGSGWIAGQWLNVQQLSPELVAQCISLMGLLVALRLYATLYRSALQGQELHAYINGVNVFITTLRYFGGLLLVAHISQDPLVFFQFQVAVSLIEALLLGGKAYLWMDVRLLTRFCWDTVRPVLPFALGMSLTSCLWIVLTQLDKVLLSNLLPLQQYGYFSLVALISGGILSLVNPLAQSLLPRMTMLVAEGRHDDMQQLYLKANRFVCVLLFPMVAVIAAHGHDLVLAWSGDAVAASWCRPILVWYVLGAGLLAVASFQFYLQYAHGQLRMHVWYSVVSTLVSVPLVIASAYLYGVVGVALCWFGLRLVSFLIWPLIVHRTFAPELHGTWLRDTLQIAALSAAGLLLSEPFYALLARSGERLWLLAALAACGLITLFLVGAGSAPALLRLFKPSHKPSV</sequence>
<feature type="transmembrane region" description="Helical" evidence="6">
    <location>
        <begin position="164"/>
        <end position="188"/>
    </location>
</feature>
<keyword evidence="4 6" id="KW-1133">Transmembrane helix</keyword>
<feature type="transmembrane region" description="Helical" evidence="6">
    <location>
        <begin position="98"/>
        <end position="120"/>
    </location>
</feature>
<keyword evidence="2" id="KW-1003">Cell membrane</keyword>
<dbReference type="KEGG" id="pnt:G5B91_31045"/>
<feature type="transmembrane region" description="Helical" evidence="6">
    <location>
        <begin position="449"/>
        <end position="468"/>
    </location>
</feature>
<evidence type="ECO:0000313" key="9">
    <source>
        <dbReference type="Proteomes" id="UP000501063"/>
    </source>
</evidence>
<name>A0A6G6J6P3_PSENT</name>
<evidence type="ECO:0000256" key="5">
    <source>
        <dbReference type="ARBA" id="ARBA00023136"/>
    </source>
</evidence>
<protein>
    <submittedName>
        <fullName evidence="8">Oligosaccharide flippase family protein</fullName>
    </submittedName>
</protein>
<evidence type="ECO:0000313" key="10">
    <source>
        <dbReference type="Proteomes" id="UP000608450"/>
    </source>
</evidence>
<dbReference type="PANTHER" id="PTHR30250">
    <property type="entry name" value="PST FAMILY PREDICTED COLANIC ACID TRANSPORTER"/>
    <property type="match status" value="1"/>
</dbReference>
<dbReference type="PANTHER" id="PTHR30250:SF26">
    <property type="entry name" value="PSMA PROTEIN"/>
    <property type="match status" value="1"/>
</dbReference>
<dbReference type="Proteomes" id="UP000501063">
    <property type="component" value="Chromosome"/>
</dbReference>
<feature type="transmembrane region" description="Helical" evidence="6">
    <location>
        <begin position="355"/>
        <end position="373"/>
    </location>
</feature>
<feature type="transmembrane region" description="Helical" evidence="6">
    <location>
        <begin position="318"/>
        <end position="335"/>
    </location>
</feature>
<dbReference type="Proteomes" id="UP000608450">
    <property type="component" value="Unassembled WGS sequence"/>
</dbReference>
<keyword evidence="5 6" id="KW-0472">Membrane</keyword>
<dbReference type="InterPro" id="IPR002797">
    <property type="entry name" value="Polysacc_synth"/>
</dbReference>
<feature type="transmembrane region" description="Helical" evidence="6">
    <location>
        <begin position="474"/>
        <end position="500"/>
    </location>
</feature>
<feature type="transmembrane region" description="Helical" evidence="6">
    <location>
        <begin position="21"/>
        <end position="40"/>
    </location>
</feature>
<reference evidence="7 10" key="2">
    <citation type="submission" date="2020-11" db="EMBL/GenBank/DDBJ databases">
        <title>Enhanced detection system for hospital associated transmission using whole genome sequencing surveillance.</title>
        <authorList>
            <person name="Harrison L.H."/>
            <person name="Van Tyne D."/>
            <person name="Marsh J.W."/>
            <person name="Griffith M.P."/>
            <person name="Snyder D.J."/>
            <person name="Cooper V.S."/>
            <person name="Mustapha M."/>
        </authorList>
    </citation>
    <scope>NUCLEOTIDE SEQUENCE [LARGE SCALE GENOMIC DNA]</scope>
    <source>
        <strain evidence="7 10">PSA00705</strain>
    </source>
</reference>